<evidence type="ECO:0000313" key="3">
    <source>
        <dbReference type="EMBL" id="MCV9887162.1"/>
    </source>
</evidence>
<feature type="transmembrane region" description="Helical" evidence="1">
    <location>
        <begin position="119"/>
        <end position="139"/>
    </location>
</feature>
<evidence type="ECO:0000259" key="2">
    <source>
        <dbReference type="SMART" id="SM00014"/>
    </source>
</evidence>
<dbReference type="EMBL" id="JAOYEY010000044">
    <property type="protein sequence ID" value="MCV9887162.1"/>
    <property type="molecule type" value="Genomic_DNA"/>
</dbReference>
<comment type="caution">
    <text evidence="3">The sequence shown here is derived from an EMBL/GenBank/DDBJ whole genome shotgun (WGS) entry which is preliminary data.</text>
</comment>
<accession>A0ABT3DJI9</accession>
<feature type="transmembrane region" description="Helical" evidence="1">
    <location>
        <begin position="45"/>
        <end position="72"/>
    </location>
</feature>
<evidence type="ECO:0000256" key="1">
    <source>
        <dbReference type="SAM" id="Phobius"/>
    </source>
</evidence>
<protein>
    <submittedName>
        <fullName evidence="3">Phosphatase PAP2 family protein</fullName>
    </submittedName>
</protein>
<gene>
    <name evidence="3" type="ORF">OIH86_16100</name>
</gene>
<sequence length="214" mass="23804">MKIKVILSLLVLAFLFVILLIKWNLVNDIDSTIGEHIYHLHDHPVSTIISGIGVIGSTVGIISTLFLFMFILAWLEKSFVSAAVLFFTVLFGNIANKVLKEIVARERPVFPQHIEDSYSFPSGHVMVGGLLLGMIAYNLVKRTSQKNIKQAILTITCLLILLIGFSRLLDGEHFVTDVIGGILAGSIMLIGMIKLDRLVHQMVKNRKLRKDLAV</sequence>
<feature type="transmembrane region" description="Helical" evidence="1">
    <location>
        <begin position="174"/>
        <end position="195"/>
    </location>
</feature>
<dbReference type="InterPro" id="IPR000326">
    <property type="entry name" value="PAP2/HPO"/>
</dbReference>
<proteinExistence type="predicted"/>
<name>A0ABT3DJI9_9BACI</name>
<keyword evidence="1" id="KW-0812">Transmembrane</keyword>
<dbReference type="Gene3D" id="1.20.144.10">
    <property type="entry name" value="Phosphatidic acid phosphatase type 2/haloperoxidase"/>
    <property type="match status" value="2"/>
</dbReference>
<dbReference type="SMART" id="SM00014">
    <property type="entry name" value="acidPPc"/>
    <property type="match status" value="1"/>
</dbReference>
<keyword evidence="4" id="KW-1185">Reference proteome</keyword>
<keyword evidence="1" id="KW-0472">Membrane</keyword>
<reference evidence="3 4" key="1">
    <citation type="submission" date="2022-10" db="EMBL/GenBank/DDBJ databases">
        <title>Draft genome assembly of moderately radiation resistant bacterium Metabacillus halosaccharovorans.</title>
        <authorList>
            <person name="Pal S."/>
            <person name="Gopinathan A."/>
        </authorList>
    </citation>
    <scope>NUCLEOTIDE SEQUENCE [LARGE SCALE GENOMIC DNA]</scope>
    <source>
        <strain evidence="3 4">VITHBRA001</strain>
    </source>
</reference>
<feature type="transmembrane region" description="Helical" evidence="1">
    <location>
        <begin position="151"/>
        <end position="168"/>
    </location>
</feature>
<dbReference type="RefSeq" id="WP_264143596.1">
    <property type="nucleotide sequence ID" value="NZ_JAOYEY010000044.1"/>
</dbReference>
<feature type="transmembrane region" description="Helical" evidence="1">
    <location>
        <begin position="79"/>
        <end position="99"/>
    </location>
</feature>
<organism evidence="3 4">
    <name type="scientific">Metabacillus halosaccharovorans</name>
    <dbReference type="NCBI Taxonomy" id="930124"/>
    <lineage>
        <taxon>Bacteria</taxon>
        <taxon>Bacillati</taxon>
        <taxon>Bacillota</taxon>
        <taxon>Bacilli</taxon>
        <taxon>Bacillales</taxon>
        <taxon>Bacillaceae</taxon>
        <taxon>Metabacillus</taxon>
    </lineage>
</organism>
<keyword evidence="1" id="KW-1133">Transmembrane helix</keyword>
<dbReference type="PANTHER" id="PTHR14969:SF13">
    <property type="entry name" value="AT30094P"/>
    <property type="match status" value="1"/>
</dbReference>
<dbReference type="Proteomes" id="UP001526147">
    <property type="component" value="Unassembled WGS sequence"/>
</dbReference>
<evidence type="ECO:0000313" key="4">
    <source>
        <dbReference type="Proteomes" id="UP001526147"/>
    </source>
</evidence>
<feature type="transmembrane region" description="Helical" evidence="1">
    <location>
        <begin position="5"/>
        <end position="25"/>
    </location>
</feature>
<dbReference type="SUPFAM" id="SSF48317">
    <property type="entry name" value="Acid phosphatase/Vanadium-dependent haloperoxidase"/>
    <property type="match status" value="1"/>
</dbReference>
<feature type="domain" description="Phosphatidic acid phosphatase type 2/haloperoxidase" evidence="2">
    <location>
        <begin position="84"/>
        <end position="193"/>
    </location>
</feature>
<dbReference type="PANTHER" id="PTHR14969">
    <property type="entry name" value="SPHINGOSINE-1-PHOSPHATE PHOSPHOHYDROLASE"/>
    <property type="match status" value="1"/>
</dbReference>
<dbReference type="Pfam" id="PF01569">
    <property type="entry name" value="PAP2"/>
    <property type="match status" value="1"/>
</dbReference>
<dbReference type="InterPro" id="IPR036938">
    <property type="entry name" value="PAP2/HPO_sf"/>
</dbReference>